<evidence type="ECO:0000256" key="1">
    <source>
        <dbReference type="ARBA" id="ARBA00004141"/>
    </source>
</evidence>
<geneLocation type="plasmid" evidence="8 9">
    <name>unnamed1</name>
</geneLocation>
<accession>A0A4V1B0Z1</accession>
<dbReference type="Pfam" id="PF07690">
    <property type="entry name" value="MFS_1"/>
    <property type="match status" value="1"/>
</dbReference>
<dbReference type="InterPro" id="IPR044770">
    <property type="entry name" value="MFS_spinster-like"/>
</dbReference>
<dbReference type="PANTHER" id="PTHR23505:SF79">
    <property type="entry name" value="PROTEIN SPINSTER"/>
    <property type="match status" value="1"/>
</dbReference>
<keyword evidence="3 6" id="KW-0812">Transmembrane</keyword>
<feature type="transmembrane region" description="Helical" evidence="6">
    <location>
        <begin position="147"/>
        <end position="165"/>
    </location>
</feature>
<organism evidence="8 9">
    <name type="scientific">Paraburkholderia pallida</name>
    <dbReference type="NCBI Taxonomy" id="2547399"/>
    <lineage>
        <taxon>Bacteria</taxon>
        <taxon>Pseudomonadati</taxon>
        <taxon>Pseudomonadota</taxon>
        <taxon>Betaproteobacteria</taxon>
        <taxon>Burkholderiales</taxon>
        <taxon>Burkholderiaceae</taxon>
        <taxon>Paraburkholderia</taxon>
    </lineage>
</organism>
<dbReference type="OrthoDB" id="7002695at2"/>
<feature type="transmembrane region" description="Helical" evidence="6">
    <location>
        <begin position="328"/>
        <end position="348"/>
    </location>
</feature>
<feature type="transmembrane region" description="Helical" evidence="6">
    <location>
        <begin position="389"/>
        <end position="411"/>
    </location>
</feature>
<feature type="transmembrane region" description="Helical" evidence="6">
    <location>
        <begin position="172"/>
        <end position="193"/>
    </location>
</feature>
<keyword evidence="8" id="KW-0614">Plasmid</keyword>
<feature type="transmembrane region" description="Helical" evidence="6">
    <location>
        <begin position="354"/>
        <end position="377"/>
    </location>
</feature>
<dbReference type="Proteomes" id="UP000295727">
    <property type="component" value="Plasmid unnamed1"/>
</dbReference>
<feature type="transmembrane region" description="Helical" evidence="6">
    <location>
        <begin position="79"/>
        <end position="100"/>
    </location>
</feature>
<feature type="transmembrane region" description="Helical" evidence="6">
    <location>
        <begin position="112"/>
        <end position="132"/>
    </location>
</feature>
<evidence type="ECO:0000259" key="7">
    <source>
        <dbReference type="PROSITE" id="PS50850"/>
    </source>
</evidence>
<evidence type="ECO:0000256" key="6">
    <source>
        <dbReference type="SAM" id="Phobius"/>
    </source>
</evidence>
<reference evidence="8 9" key="1">
    <citation type="submission" date="2019-03" db="EMBL/GenBank/DDBJ databases">
        <title>Paraburkholderia sp. 7MH5, isolated from subtropical forest soil.</title>
        <authorList>
            <person name="Gao Z.-H."/>
            <person name="Qiu L.-H."/>
        </authorList>
    </citation>
    <scope>NUCLEOTIDE SEQUENCE [LARGE SCALE GENOMIC DNA]</scope>
    <source>
        <strain evidence="8 9">7MH5</strain>
        <plasmid evidence="8 9">unnamed1</plasmid>
    </source>
</reference>
<dbReference type="PROSITE" id="PS50850">
    <property type="entry name" value="MFS"/>
    <property type="match status" value="1"/>
</dbReference>
<feature type="transmembrane region" description="Helical" evidence="6">
    <location>
        <begin position="40"/>
        <end position="59"/>
    </location>
</feature>
<dbReference type="InterPro" id="IPR011701">
    <property type="entry name" value="MFS"/>
</dbReference>
<dbReference type="KEGG" id="ppai:E1956_43345"/>
<feature type="transmembrane region" description="Helical" evidence="6">
    <location>
        <begin position="199"/>
        <end position="219"/>
    </location>
</feature>
<dbReference type="InterPro" id="IPR020846">
    <property type="entry name" value="MFS_dom"/>
</dbReference>
<keyword evidence="4 6" id="KW-1133">Transmembrane helix</keyword>
<protein>
    <submittedName>
        <fullName evidence="8">MFS transporter</fullName>
    </submittedName>
</protein>
<gene>
    <name evidence="8" type="ORF">E1956_43345</name>
</gene>
<dbReference type="PANTHER" id="PTHR23505">
    <property type="entry name" value="SPINSTER"/>
    <property type="match status" value="1"/>
</dbReference>
<evidence type="ECO:0000256" key="5">
    <source>
        <dbReference type="ARBA" id="ARBA00023136"/>
    </source>
</evidence>
<keyword evidence="2" id="KW-0813">Transport</keyword>
<feature type="transmembrane region" description="Helical" evidence="6">
    <location>
        <begin position="417"/>
        <end position="438"/>
    </location>
</feature>
<evidence type="ECO:0000313" key="9">
    <source>
        <dbReference type="Proteomes" id="UP000295727"/>
    </source>
</evidence>
<dbReference type="EMBL" id="CP038152">
    <property type="protein sequence ID" value="QBR04453.1"/>
    <property type="molecule type" value="Genomic_DNA"/>
</dbReference>
<dbReference type="GO" id="GO:0016020">
    <property type="term" value="C:membrane"/>
    <property type="evidence" value="ECO:0007669"/>
    <property type="project" value="UniProtKB-SubCell"/>
</dbReference>
<comment type="subcellular location">
    <subcellularLocation>
        <location evidence="1">Membrane</location>
        <topology evidence="1">Multi-pass membrane protein</topology>
    </subcellularLocation>
</comment>
<name>A0A4V1B0Z1_9BURK</name>
<proteinExistence type="predicted"/>
<evidence type="ECO:0000256" key="2">
    <source>
        <dbReference type="ARBA" id="ARBA00022448"/>
    </source>
</evidence>
<feature type="transmembrane region" description="Helical" evidence="6">
    <location>
        <begin position="260"/>
        <end position="279"/>
    </location>
</feature>
<evidence type="ECO:0000313" key="8">
    <source>
        <dbReference type="EMBL" id="QBR04453.1"/>
    </source>
</evidence>
<feature type="transmembrane region" description="Helical" evidence="6">
    <location>
        <begin position="291"/>
        <end position="316"/>
    </location>
</feature>
<keyword evidence="5 6" id="KW-0472">Membrane</keyword>
<evidence type="ECO:0000256" key="4">
    <source>
        <dbReference type="ARBA" id="ARBA00022989"/>
    </source>
</evidence>
<feature type="domain" description="Major facilitator superfamily (MFS) profile" evidence="7">
    <location>
        <begin position="44"/>
        <end position="443"/>
    </location>
</feature>
<evidence type="ECO:0000256" key="3">
    <source>
        <dbReference type="ARBA" id="ARBA00022692"/>
    </source>
</evidence>
<dbReference type="InterPro" id="IPR036259">
    <property type="entry name" value="MFS_trans_sf"/>
</dbReference>
<dbReference type="AlphaFoldDB" id="A0A4V1B0Z1"/>
<dbReference type="Gene3D" id="1.20.1250.20">
    <property type="entry name" value="MFS general substrate transporter like domains"/>
    <property type="match status" value="2"/>
</dbReference>
<sequence length="458" mass="48093">MTGCLPPRQTHGLEETILHVHHVDDSARGGAGATRTPVRAYAWVVFALTLGLLISDYMSRQVLNAVFPLLKAAWGLSDTRLGSLSSVVAMMVGVLTFPLSVLADRWGRVRSIALMATLWSLATLGCALATNYDEMLTARALVGIGEAAYGSVGIALVLSIFPACLRSTLTAAFMAGGSFGSVLGMAFGGMVAAQFGWRWSFGAMAGFGVLLVLVFSVVVSEKRLSTGQPSGVQAVRGTPAMRASFRMLMKELFSCRSVKCAYVGSGLQLLVPGAMYAWLPSYLNRYYAMAPGKAAVCAAGFVLATGVGMICCGIATDLVSKTVPKRKWLVAVTYCLLCFVALSIAFRLPVGTVQFALIGAGMFFSAGACGPSGAMVANLTPASMHSSAFATLTLANNFLGLAPAAILTGFIADRTGLLGALQIIPFATFIAALVFLLGKRSYADDLQRLEAQRVRAAD</sequence>
<dbReference type="SUPFAM" id="SSF103473">
    <property type="entry name" value="MFS general substrate transporter"/>
    <property type="match status" value="1"/>
</dbReference>
<dbReference type="GO" id="GO:0022857">
    <property type="term" value="F:transmembrane transporter activity"/>
    <property type="evidence" value="ECO:0007669"/>
    <property type="project" value="InterPro"/>
</dbReference>
<keyword evidence="9" id="KW-1185">Reference proteome</keyword>